<evidence type="ECO:0000256" key="1">
    <source>
        <dbReference type="SAM" id="Phobius"/>
    </source>
</evidence>
<evidence type="ECO:0000313" key="2">
    <source>
        <dbReference type="EMBL" id="MCC9071874.1"/>
    </source>
</evidence>
<evidence type="ECO:0008006" key="4">
    <source>
        <dbReference type="Google" id="ProtNLM"/>
    </source>
</evidence>
<feature type="transmembrane region" description="Helical" evidence="1">
    <location>
        <begin position="152"/>
        <end position="175"/>
    </location>
</feature>
<dbReference type="EMBL" id="JAJJMO010000001">
    <property type="protein sequence ID" value="MCC9071874.1"/>
    <property type="molecule type" value="Genomic_DNA"/>
</dbReference>
<keyword evidence="1" id="KW-0812">Transmembrane</keyword>
<gene>
    <name evidence="2" type="ORF">LNQ49_09810</name>
</gene>
<keyword evidence="1" id="KW-0472">Membrane</keyword>
<comment type="caution">
    <text evidence="2">The sequence shown here is derived from an EMBL/GenBank/DDBJ whole genome shotgun (WGS) entry which is preliminary data.</text>
</comment>
<reference evidence="2" key="1">
    <citation type="submission" date="2021-11" db="EMBL/GenBank/DDBJ databases">
        <title>Description of novel Flavobacterium species.</title>
        <authorList>
            <person name="Saticioglu I.B."/>
            <person name="Ay H."/>
            <person name="Altun S."/>
            <person name="Duman M."/>
        </authorList>
    </citation>
    <scope>NUCLEOTIDE SEQUENCE</scope>
    <source>
        <strain evidence="2">F-65</strain>
    </source>
</reference>
<keyword evidence="3" id="KW-1185">Reference proteome</keyword>
<evidence type="ECO:0000313" key="3">
    <source>
        <dbReference type="Proteomes" id="UP001430919"/>
    </source>
</evidence>
<dbReference type="RefSeq" id="WP_229988593.1">
    <property type="nucleotide sequence ID" value="NZ_JAJJMO010000001.1"/>
</dbReference>
<accession>A0ABS8MT08</accession>
<feature type="transmembrane region" description="Helical" evidence="1">
    <location>
        <begin position="181"/>
        <end position="199"/>
    </location>
</feature>
<proteinExistence type="predicted"/>
<protein>
    <recommendedName>
        <fullName evidence="4">TIGR04222 domain-containing protein</fullName>
    </recommendedName>
</protein>
<feature type="transmembrane region" description="Helical" evidence="1">
    <location>
        <begin position="318"/>
        <end position="344"/>
    </location>
</feature>
<dbReference type="Proteomes" id="UP001430919">
    <property type="component" value="Unassembled WGS sequence"/>
</dbReference>
<keyword evidence="1" id="KW-1133">Transmembrane helix</keyword>
<feature type="transmembrane region" description="Helical" evidence="1">
    <location>
        <begin position="350"/>
        <end position="368"/>
    </location>
</feature>
<organism evidence="2 3">
    <name type="scientific">Flavobacterium pisciphilum</name>
    <dbReference type="NCBI Taxonomy" id="2893755"/>
    <lineage>
        <taxon>Bacteria</taxon>
        <taxon>Pseudomonadati</taxon>
        <taxon>Bacteroidota</taxon>
        <taxon>Flavobacteriia</taxon>
        <taxon>Flavobacteriales</taxon>
        <taxon>Flavobacteriaceae</taxon>
        <taxon>Flavobacterium</taxon>
    </lineage>
</organism>
<sequence>MNTKLWEEILKFSFDHPNESYGFSIRLALKNNWTIYFTQKAILEYKKFMFLAATNNEMVSPSEIVDIVWHQHLIFTKSYSDLCSLLSKRIEHIPSTHNISEVEKFKKAKERTKELYEIAFGVQPLEFWDYENELDTLNLSNSKFRVARLKKIFPRFFVLVCIPIYFMIYPILIKIDNPDFLTYYVLFFALVILSLELFARINFKSIFDKIKSNLILSNLSPFELVFLKESKLEAVIHGAVNNLIKNGKIEILANNRLNLIDKKFTDNDYENCIIIIMSGFESMPYVHLCQLLIKKPVFEQLQNAADRIKERIINSKEFMFVVIVTMITLGGALSVGVCRIFAGISRGKPVTFLVIVVVILVLVSVSYLDRVLKLLFGNIIPLKIKEEKKSEGFESNWEWNYFIYGNVLLTSAFGPLVNNINDASLSRDLSKVNSGGSACGSSCGSSCGGCGGCGGD</sequence>
<name>A0ABS8MT08_9FLAO</name>